<reference evidence="1" key="1">
    <citation type="submission" date="2021-02" db="EMBL/GenBank/DDBJ databases">
        <authorList>
            <consortium name="DOE Joint Genome Institute"/>
            <person name="Ahrendt S."/>
            <person name="Looney B.P."/>
            <person name="Miyauchi S."/>
            <person name="Morin E."/>
            <person name="Drula E."/>
            <person name="Courty P.E."/>
            <person name="Chicoki N."/>
            <person name="Fauchery L."/>
            <person name="Kohler A."/>
            <person name="Kuo A."/>
            <person name="Labutti K."/>
            <person name="Pangilinan J."/>
            <person name="Lipzen A."/>
            <person name="Riley R."/>
            <person name="Andreopoulos W."/>
            <person name="He G."/>
            <person name="Johnson J."/>
            <person name="Barry K.W."/>
            <person name="Grigoriev I.V."/>
            <person name="Nagy L."/>
            <person name="Hibbett D."/>
            <person name="Henrissat B."/>
            <person name="Matheny P.B."/>
            <person name="Labbe J."/>
            <person name="Martin F."/>
        </authorList>
    </citation>
    <scope>NUCLEOTIDE SEQUENCE</scope>
    <source>
        <strain evidence="1">EC-137</strain>
    </source>
</reference>
<comment type="caution">
    <text evidence="1">The sequence shown here is derived from an EMBL/GenBank/DDBJ whole genome shotgun (WGS) entry which is preliminary data.</text>
</comment>
<gene>
    <name evidence="1" type="ORF">K488DRAFT_30944</name>
</gene>
<sequence>HALLIGINDYPRLRKLKGAVSDVHAMRSFLVNYLDVPDDGIHIRTLLDADATRDNIISSVSNLSEDPHISKDDPILIFYAGYGSTLLMPTTKWSTDSSEVQCLVAYDAAHDSTGKYVEGVIPDFTLGSLLCGLGDAKGNNITVILDC</sequence>
<dbReference type="Proteomes" id="UP000814128">
    <property type="component" value="Unassembled WGS sequence"/>
</dbReference>
<accession>A0ACB8Q5Z2</accession>
<protein>
    <submittedName>
        <fullName evidence="1">Uncharacterized protein</fullName>
    </submittedName>
</protein>
<evidence type="ECO:0000313" key="1">
    <source>
        <dbReference type="EMBL" id="KAI0027176.1"/>
    </source>
</evidence>
<feature type="non-terminal residue" evidence="1">
    <location>
        <position position="147"/>
    </location>
</feature>
<dbReference type="EMBL" id="MU273974">
    <property type="protein sequence ID" value="KAI0027176.1"/>
    <property type="molecule type" value="Genomic_DNA"/>
</dbReference>
<evidence type="ECO:0000313" key="2">
    <source>
        <dbReference type="Proteomes" id="UP000814128"/>
    </source>
</evidence>
<reference evidence="1" key="2">
    <citation type="journal article" date="2022" name="New Phytol.">
        <title>Evolutionary transition to the ectomycorrhizal habit in the genomes of a hyperdiverse lineage of mushroom-forming fungi.</title>
        <authorList>
            <person name="Looney B."/>
            <person name="Miyauchi S."/>
            <person name="Morin E."/>
            <person name="Drula E."/>
            <person name="Courty P.E."/>
            <person name="Kohler A."/>
            <person name="Kuo A."/>
            <person name="LaButti K."/>
            <person name="Pangilinan J."/>
            <person name="Lipzen A."/>
            <person name="Riley R."/>
            <person name="Andreopoulos W."/>
            <person name="He G."/>
            <person name="Johnson J."/>
            <person name="Nolan M."/>
            <person name="Tritt A."/>
            <person name="Barry K.W."/>
            <person name="Grigoriev I.V."/>
            <person name="Nagy L.G."/>
            <person name="Hibbett D."/>
            <person name="Henrissat B."/>
            <person name="Matheny P.B."/>
            <person name="Labbe J."/>
            <person name="Martin F.M."/>
        </authorList>
    </citation>
    <scope>NUCLEOTIDE SEQUENCE</scope>
    <source>
        <strain evidence="1">EC-137</strain>
    </source>
</reference>
<proteinExistence type="predicted"/>
<feature type="non-terminal residue" evidence="1">
    <location>
        <position position="1"/>
    </location>
</feature>
<keyword evidence="2" id="KW-1185">Reference proteome</keyword>
<organism evidence="1 2">
    <name type="scientific">Vararia minispora EC-137</name>
    <dbReference type="NCBI Taxonomy" id="1314806"/>
    <lineage>
        <taxon>Eukaryota</taxon>
        <taxon>Fungi</taxon>
        <taxon>Dikarya</taxon>
        <taxon>Basidiomycota</taxon>
        <taxon>Agaricomycotina</taxon>
        <taxon>Agaricomycetes</taxon>
        <taxon>Russulales</taxon>
        <taxon>Lachnocladiaceae</taxon>
        <taxon>Vararia</taxon>
    </lineage>
</organism>
<name>A0ACB8Q5Z2_9AGAM</name>